<dbReference type="SUPFAM" id="SSF52540">
    <property type="entry name" value="P-loop containing nucleoside triphosphate hydrolases"/>
    <property type="match status" value="1"/>
</dbReference>
<protein>
    <recommendedName>
        <fullName evidence="5">UDP-N-acetylglucosamine kinase</fullName>
        <ecNumber evidence="2">2.7.1.176</ecNumber>
    </recommendedName>
    <alternativeName>
        <fullName evidence="5">UDP-N-acetylglucosamine kinase</fullName>
    </alternativeName>
</protein>
<organism evidence="8 10">
    <name type="scientific">Dialister pneumosintes</name>
    <dbReference type="NCBI Taxonomy" id="39950"/>
    <lineage>
        <taxon>Bacteria</taxon>
        <taxon>Bacillati</taxon>
        <taxon>Bacillota</taxon>
        <taxon>Negativicutes</taxon>
        <taxon>Veillonellales</taxon>
        <taxon>Veillonellaceae</taxon>
        <taxon>Dialister</taxon>
    </lineage>
</organism>
<comment type="similarity">
    <text evidence="1">Belongs to the zeta toxin family.</text>
</comment>
<dbReference type="Gene3D" id="3.40.50.300">
    <property type="entry name" value="P-loop containing nucleotide triphosphate hydrolases"/>
    <property type="match status" value="1"/>
</dbReference>
<dbReference type="InterPro" id="IPR027417">
    <property type="entry name" value="P-loop_NTPase"/>
</dbReference>
<keyword evidence="4" id="KW-0067">ATP-binding</keyword>
<dbReference type="EMBL" id="CP017037">
    <property type="protein sequence ID" value="AOH39601.1"/>
    <property type="molecule type" value="Genomic_DNA"/>
</dbReference>
<evidence type="ECO:0000256" key="4">
    <source>
        <dbReference type="ARBA" id="ARBA00022840"/>
    </source>
</evidence>
<dbReference type="InterPro" id="IPR010488">
    <property type="entry name" value="Zeta_toxin_domain"/>
</dbReference>
<evidence type="ECO:0000259" key="7">
    <source>
        <dbReference type="Pfam" id="PF06414"/>
    </source>
</evidence>
<reference evidence="10" key="2">
    <citation type="submission" date="2016-08" db="EMBL/GenBank/DDBJ databases">
        <authorList>
            <person name="Holder M.E."/>
            <person name="Ajami N.J."/>
            <person name="Petrosino J.F."/>
        </authorList>
    </citation>
    <scope>NUCLEOTIDE SEQUENCE [LARGE SCALE GENOMIC DNA]</scope>
    <source>
        <strain evidence="10">F0677</strain>
    </source>
</reference>
<dbReference type="KEGG" id="dpn:BCB69_01720"/>
<dbReference type="STRING" id="39950.BCB69_01720"/>
<dbReference type="OrthoDB" id="9792687at2"/>
<evidence type="ECO:0000256" key="1">
    <source>
        <dbReference type="ARBA" id="ARBA00009104"/>
    </source>
</evidence>
<sequence length="348" mass="40517">MPYGEHRIKELQQSADITPRGIQLEVNAEIFHLIYNLIWNTQDIHSINYNDLTVLHNLWKETIQESSRIEQRKGYYIPMEHQIEMLHNAYVIERKYISDQVFTMRVPCKITPDLIEEEYKHSSLAFESLFSKKIWPSAIWNKTGNHSMPMAFIVLGQPGSGKTRLSSRLFEDWNYNIIDASADAFIGFHPYYKELISKYSQYTLFQTSKQRDLLSQLTIDASIKNRYHLLYESAFLENISIPDLIASLKSSGFCVWVILRTCSKKESWQSIHQLFLQQRLKAPGISRMITKAHHNNSCSAFLTFADKIIKQNLMDRLIIQSSKGLVYDSDDLPTERAIDILIERLSSN</sequence>
<evidence type="ECO:0000256" key="3">
    <source>
        <dbReference type="ARBA" id="ARBA00022741"/>
    </source>
</evidence>
<dbReference type="GO" id="GO:0005524">
    <property type="term" value="F:ATP binding"/>
    <property type="evidence" value="ECO:0007669"/>
    <property type="project" value="UniProtKB-KW"/>
</dbReference>
<accession>A0A1B3WF52</accession>
<dbReference type="AlphaFoldDB" id="A0A1B3WF52"/>
<evidence type="ECO:0000313" key="8">
    <source>
        <dbReference type="EMBL" id="AOH39601.1"/>
    </source>
</evidence>
<evidence type="ECO:0000256" key="6">
    <source>
        <dbReference type="ARBA" id="ARBA00048178"/>
    </source>
</evidence>
<evidence type="ECO:0000256" key="5">
    <source>
        <dbReference type="ARBA" id="ARBA00032897"/>
    </source>
</evidence>
<evidence type="ECO:0000256" key="2">
    <source>
        <dbReference type="ARBA" id="ARBA00011963"/>
    </source>
</evidence>
<dbReference type="EC" id="2.7.1.176" evidence="2"/>
<evidence type="ECO:0000313" key="10">
    <source>
        <dbReference type="Proteomes" id="UP000094757"/>
    </source>
</evidence>
<name>A0A1B3WF52_9FIRM</name>
<reference evidence="9 11" key="3">
    <citation type="submission" date="2018-08" db="EMBL/GenBank/DDBJ databases">
        <title>Draft genome sequence of Dialister pneumosintes KCOM 1685.</title>
        <authorList>
            <person name="Kook J.-K."/>
            <person name="Park S.-N."/>
            <person name="Lim Y.K."/>
        </authorList>
    </citation>
    <scope>NUCLEOTIDE SEQUENCE [LARGE SCALE GENOMIC DNA]</scope>
    <source>
        <strain evidence="9 11">KCOM 1685</strain>
    </source>
</reference>
<comment type="catalytic activity">
    <reaction evidence="6">
        <text>UDP-N-acetyl-alpha-D-glucosamine + ATP = UDP-N-acetyl-alpha-D-glucosamine 3'-phosphate + ADP + H(+)</text>
        <dbReference type="Rhea" id="RHEA:32671"/>
        <dbReference type="ChEBI" id="CHEBI:15378"/>
        <dbReference type="ChEBI" id="CHEBI:30616"/>
        <dbReference type="ChEBI" id="CHEBI:57705"/>
        <dbReference type="ChEBI" id="CHEBI:64353"/>
        <dbReference type="ChEBI" id="CHEBI:456216"/>
        <dbReference type="EC" id="2.7.1.176"/>
    </reaction>
</comment>
<dbReference type="Proteomes" id="UP000266262">
    <property type="component" value="Unassembled WGS sequence"/>
</dbReference>
<keyword evidence="3" id="KW-0547">Nucleotide-binding</keyword>
<evidence type="ECO:0000313" key="11">
    <source>
        <dbReference type="Proteomes" id="UP000266262"/>
    </source>
</evidence>
<reference evidence="8" key="1">
    <citation type="submission" date="2016-08" db="EMBL/GenBank/DDBJ databases">
        <authorList>
            <person name="Seilhamer J.J."/>
        </authorList>
    </citation>
    <scope>NUCLEOTIDE SEQUENCE [LARGE SCALE GENOMIC DNA]</scope>
    <source>
        <strain evidence="8">F0677</strain>
    </source>
</reference>
<gene>
    <name evidence="8" type="ORF">BCB69_01720</name>
    <name evidence="9" type="ORF">DX915_01475</name>
</gene>
<keyword evidence="11" id="KW-1185">Reference proteome</keyword>
<evidence type="ECO:0000313" key="9">
    <source>
        <dbReference type="EMBL" id="RID95055.1"/>
    </source>
</evidence>
<dbReference type="Proteomes" id="UP000094757">
    <property type="component" value="Chromosome"/>
</dbReference>
<dbReference type="EMBL" id="QWKU01000001">
    <property type="protein sequence ID" value="RID95055.1"/>
    <property type="molecule type" value="Genomic_DNA"/>
</dbReference>
<proteinExistence type="inferred from homology"/>
<dbReference type="Pfam" id="PF06414">
    <property type="entry name" value="Zeta_toxin"/>
    <property type="match status" value="1"/>
</dbReference>
<feature type="domain" description="Zeta toxin" evidence="7">
    <location>
        <begin position="146"/>
        <end position="330"/>
    </location>
</feature>
<dbReference type="GO" id="GO:0016301">
    <property type="term" value="F:kinase activity"/>
    <property type="evidence" value="ECO:0007669"/>
    <property type="project" value="InterPro"/>
</dbReference>